<dbReference type="eggNOG" id="COG0457">
    <property type="taxonomic scope" value="Bacteria"/>
</dbReference>
<proteinExistence type="predicted"/>
<feature type="compositionally biased region" description="Low complexity" evidence="1">
    <location>
        <begin position="1"/>
        <end position="20"/>
    </location>
</feature>
<evidence type="ECO:0000313" key="3">
    <source>
        <dbReference type="EMBL" id="EID74651.1"/>
    </source>
</evidence>
<dbReference type="InterPro" id="IPR055900">
    <property type="entry name" value="DUF7477"/>
</dbReference>
<protein>
    <submittedName>
        <fullName evidence="3">Peptidase M12A astacin</fullName>
    </submittedName>
</protein>
<evidence type="ECO:0000313" key="4">
    <source>
        <dbReference type="Proteomes" id="UP000005938"/>
    </source>
</evidence>
<dbReference type="Proteomes" id="UP000005938">
    <property type="component" value="Unassembled WGS sequence"/>
</dbReference>
<dbReference type="STRING" id="946077.W5A_07722"/>
<comment type="caution">
    <text evidence="3">The sequence shown here is derived from an EMBL/GenBank/DDBJ whole genome shotgun (WGS) entry which is preliminary data.</text>
</comment>
<sequence>MTAPTTKKSTTTTTATPTSTGQSEWALVMTKMTGQADVLQRWKTRLEYPKDEIKADWDDSYDITNLTYIGDTWTLVTAKNTDLHAQQWYTRLDVESLFEEVKKEYKASKMLVSVTYGAGLWALVSSKGTKYTHQYALYHKNGFPQSYMDQRIAEGYYLSDMAFGAGSWFTVFSKDSKTSNQMYHTSFSFPKDKIESYWDKGYRINLLKYLDDRWVLSMILNSDYGQQAWRTRYEFPKKEIDELWKDGYSITDMSYLPGSKNTALSTTSSNLLGTWVYEDYFAEEYIEFLSDGFVKMTIIDLYNDTTTVYGGSGFTDPNLGKVDIKFETNTKVFPYHLDIVVYQNRKELQRNKAIYKIDKDQLTVKAPESYTQKRAVNFNDEDSYSIDVYTKSN</sequence>
<reference evidence="3 4" key="1">
    <citation type="journal article" date="2012" name="J. Bacteriol.">
        <title>Genome Sequence of the Halotolerant Bacterium Imtechella halotolerans K1T.</title>
        <authorList>
            <person name="Kumar S."/>
            <person name="Vikram S."/>
            <person name="Subramanian S."/>
            <person name="Raghava G.P."/>
            <person name="Pinnaka A.K."/>
        </authorList>
    </citation>
    <scope>NUCLEOTIDE SEQUENCE [LARGE SCALE GENOMIC DNA]</scope>
    <source>
        <strain evidence="3 4">K1</strain>
    </source>
</reference>
<gene>
    <name evidence="3" type="ORF">W5A_07722</name>
</gene>
<feature type="region of interest" description="Disordered" evidence="1">
    <location>
        <begin position="1"/>
        <end position="21"/>
    </location>
</feature>
<feature type="domain" description="DUF7477" evidence="2">
    <location>
        <begin position="73"/>
        <end position="254"/>
    </location>
</feature>
<keyword evidence="4" id="KW-1185">Reference proteome</keyword>
<accession>I0WE35</accession>
<organism evidence="3 4">
    <name type="scientific">Imtechella halotolerans K1</name>
    <dbReference type="NCBI Taxonomy" id="946077"/>
    <lineage>
        <taxon>Bacteria</taxon>
        <taxon>Pseudomonadati</taxon>
        <taxon>Bacteroidota</taxon>
        <taxon>Flavobacteriia</taxon>
        <taxon>Flavobacteriales</taxon>
        <taxon>Flavobacteriaceae</taxon>
        <taxon>Imtechella</taxon>
    </lineage>
</organism>
<evidence type="ECO:0000256" key="1">
    <source>
        <dbReference type="SAM" id="MobiDB-lite"/>
    </source>
</evidence>
<dbReference type="EMBL" id="AJJU01000009">
    <property type="protein sequence ID" value="EID74651.1"/>
    <property type="molecule type" value="Genomic_DNA"/>
</dbReference>
<dbReference type="Pfam" id="PF24289">
    <property type="entry name" value="DUF7477"/>
    <property type="match status" value="1"/>
</dbReference>
<evidence type="ECO:0000259" key="2">
    <source>
        <dbReference type="Pfam" id="PF24289"/>
    </source>
</evidence>
<name>I0WE35_9FLAO</name>
<dbReference type="AlphaFoldDB" id="I0WE35"/>